<gene>
    <name evidence="2" type="ORF">NCTC11546_01609</name>
</gene>
<dbReference type="RefSeq" id="WP_128091553.1">
    <property type="nucleotide sequence ID" value="NZ_UARG01000017.1"/>
</dbReference>
<proteinExistence type="predicted"/>
<dbReference type="Gene3D" id="2.60.120.200">
    <property type="match status" value="1"/>
</dbReference>
<dbReference type="AlphaFoldDB" id="A0A2X2RB97"/>
<evidence type="ECO:0008006" key="4">
    <source>
        <dbReference type="Google" id="ProtNLM"/>
    </source>
</evidence>
<dbReference type="GO" id="GO:0005975">
    <property type="term" value="P:carbohydrate metabolic process"/>
    <property type="evidence" value="ECO:0007669"/>
    <property type="project" value="UniProtKB-ARBA"/>
</dbReference>
<reference evidence="2 3" key="1">
    <citation type="submission" date="2018-06" db="EMBL/GenBank/DDBJ databases">
        <authorList>
            <consortium name="Pathogen Informatics"/>
            <person name="Doyle S."/>
        </authorList>
    </citation>
    <scope>NUCLEOTIDE SEQUENCE [LARGE SCALE GENOMIC DNA]</scope>
    <source>
        <strain evidence="2 3">NCTC11546</strain>
    </source>
</reference>
<dbReference type="PROSITE" id="PS51257">
    <property type="entry name" value="PROKAR_LIPOPROTEIN"/>
    <property type="match status" value="1"/>
</dbReference>
<dbReference type="Proteomes" id="UP000249891">
    <property type="component" value="Unassembled WGS sequence"/>
</dbReference>
<dbReference type="SUPFAM" id="SSF49899">
    <property type="entry name" value="Concanavalin A-like lectins/glucanases"/>
    <property type="match status" value="1"/>
</dbReference>
<keyword evidence="1" id="KW-0732">Signal</keyword>
<dbReference type="EMBL" id="UARG01000017">
    <property type="protein sequence ID" value="SQA78378.1"/>
    <property type="molecule type" value="Genomic_DNA"/>
</dbReference>
<organism evidence="2 3">
    <name type="scientific">Capnocytophaga ochracea</name>
    <dbReference type="NCBI Taxonomy" id="1018"/>
    <lineage>
        <taxon>Bacteria</taxon>
        <taxon>Pseudomonadati</taxon>
        <taxon>Bacteroidota</taxon>
        <taxon>Flavobacteriia</taxon>
        <taxon>Flavobacteriales</taxon>
        <taxon>Flavobacteriaceae</taxon>
        <taxon>Capnocytophaga</taxon>
    </lineage>
</organism>
<dbReference type="InterPro" id="IPR013320">
    <property type="entry name" value="ConA-like_dom_sf"/>
</dbReference>
<feature type="chain" id="PRO_5016067511" description="LamG domain-containing protein" evidence="1">
    <location>
        <begin position="22"/>
        <end position="278"/>
    </location>
</feature>
<name>A0A2X2RB97_CAPOC</name>
<dbReference type="Pfam" id="PF13385">
    <property type="entry name" value="Laminin_G_3"/>
    <property type="match status" value="1"/>
</dbReference>
<sequence>MKKYVLYISFMVSLTAFTSCFQDLDQDPAFDYPKQPPILDYVKPKLAFTFEDNSEDMSVYKATTQVVGNASYTKGKVKKAYQGADNSYILITPPTTPLNGDKSLHDVLSNLGSFSIAFWMNAEKPTKATGLFSLTNNKGFWSYIDLFMEPGNSTQTNGRFKLHLSNGTENGWVDKVIPETLGKWVHLVFRYDATTGKVTIFRNGAEVHSQEFKTLGGIACPNLGTLVIGTLPFQTTPPLTTGAGAQGWAGFYKGQLDQFYFFNEPINDVQIKTLASEK</sequence>
<dbReference type="GO" id="GO:0004553">
    <property type="term" value="F:hydrolase activity, hydrolyzing O-glycosyl compounds"/>
    <property type="evidence" value="ECO:0007669"/>
    <property type="project" value="UniProtKB-ARBA"/>
</dbReference>
<evidence type="ECO:0000256" key="1">
    <source>
        <dbReference type="SAM" id="SignalP"/>
    </source>
</evidence>
<accession>A0A2X2RB97</accession>
<evidence type="ECO:0000313" key="2">
    <source>
        <dbReference type="EMBL" id="SQA78378.1"/>
    </source>
</evidence>
<protein>
    <recommendedName>
        <fullName evidence="4">LamG domain-containing protein</fullName>
    </recommendedName>
</protein>
<evidence type="ECO:0000313" key="3">
    <source>
        <dbReference type="Proteomes" id="UP000249891"/>
    </source>
</evidence>
<feature type="signal peptide" evidence="1">
    <location>
        <begin position="1"/>
        <end position="21"/>
    </location>
</feature>